<protein>
    <recommendedName>
        <fullName evidence="2">Recombinase zinc beta ribbon domain-containing protein</fullName>
    </recommendedName>
</protein>
<dbReference type="Pfam" id="PF13408">
    <property type="entry name" value="Zn_ribbon_recom"/>
    <property type="match status" value="1"/>
</dbReference>
<organism evidence="3 4">
    <name type="scientific">Scrofimicrobium canadense</name>
    <dbReference type="NCBI Taxonomy" id="2652290"/>
    <lineage>
        <taxon>Bacteria</taxon>
        <taxon>Bacillati</taxon>
        <taxon>Actinomycetota</taxon>
        <taxon>Actinomycetes</taxon>
        <taxon>Actinomycetales</taxon>
        <taxon>Actinomycetaceae</taxon>
        <taxon>Scrofimicrobium</taxon>
    </lineage>
</organism>
<keyword evidence="1" id="KW-0175">Coiled coil</keyword>
<evidence type="ECO:0000256" key="1">
    <source>
        <dbReference type="SAM" id="Coils"/>
    </source>
</evidence>
<name>A0A6N7VU64_9ACTO</name>
<accession>A0A6N7VU64</accession>
<comment type="caution">
    <text evidence="3">The sequence shown here is derived from an EMBL/GenBank/DDBJ whole genome shotgun (WGS) entry which is preliminary data.</text>
</comment>
<dbReference type="AlphaFoldDB" id="A0A6N7VU64"/>
<feature type="domain" description="Recombinase zinc beta ribbon" evidence="2">
    <location>
        <begin position="1"/>
        <end position="57"/>
    </location>
</feature>
<evidence type="ECO:0000313" key="4">
    <source>
        <dbReference type="Proteomes" id="UP000470875"/>
    </source>
</evidence>
<sequence>MRCGQCGGWFGRKTWHSTSKYARHIWRCNNKYESNKTRCVTPRVLETQIEEAFVAALAERMSQTSTTSEVLEDLDATVFNTEKLHAELAVLDEQAEGLVARMNNLARAGAKTAIDPDRYEANYESLETKYETIDAKRLQVEERIRDLEYRSRQAHQIHDCLQNQPPLAYTPEAWNTLVTEANVDADGTITICFKDEPSCWLPCTLSREGSGTSVCNLSVSGGVLAYGVITVRLSRSRTFASIVSRISRTSGWGLPDGSGISHSS</sequence>
<keyword evidence="4" id="KW-1185">Reference proteome</keyword>
<dbReference type="InterPro" id="IPR025827">
    <property type="entry name" value="Zn_ribbon_recom_dom"/>
</dbReference>
<dbReference type="EMBL" id="VULO01000015">
    <property type="protein sequence ID" value="MSS85317.1"/>
    <property type="molecule type" value="Genomic_DNA"/>
</dbReference>
<evidence type="ECO:0000313" key="3">
    <source>
        <dbReference type="EMBL" id="MSS85317.1"/>
    </source>
</evidence>
<proteinExistence type="predicted"/>
<evidence type="ECO:0000259" key="2">
    <source>
        <dbReference type="Pfam" id="PF13408"/>
    </source>
</evidence>
<reference evidence="3 4" key="1">
    <citation type="submission" date="2019-08" db="EMBL/GenBank/DDBJ databases">
        <title>In-depth cultivation of the pig gut microbiome towards novel bacterial diversity and tailored functional studies.</title>
        <authorList>
            <person name="Wylensek D."/>
            <person name="Hitch T.C.A."/>
            <person name="Clavel T."/>
        </authorList>
    </citation>
    <scope>NUCLEOTIDE SEQUENCE [LARGE SCALE GENOMIC DNA]</scope>
    <source>
        <strain evidence="3 4">WB03_NA08</strain>
    </source>
</reference>
<dbReference type="Proteomes" id="UP000470875">
    <property type="component" value="Unassembled WGS sequence"/>
</dbReference>
<gene>
    <name evidence="3" type="ORF">FYJ24_11250</name>
</gene>
<feature type="coiled-coil region" evidence="1">
    <location>
        <begin position="88"/>
        <end position="143"/>
    </location>
</feature>